<organism evidence="1 2">
    <name type="scientific">Jeotgalibacillus alimentarius</name>
    <dbReference type="NCBI Taxonomy" id="135826"/>
    <lineage>
        <taxon>Bacteria</taxon>
        <taxon>Bacillati</taxon>
        <taxon>Bacillota</taxon>
        <taxon>Bacilli</taxon>
        <taxon>Bacillales</taxon>
        <taxon>Caryophanaceae</taxon>
        <taxon>Jeotgalibacillus</taxon>
    </lineage>
</organism>
<protein>
    <submittedName>
        <fullName evidence="1">Uncharacterized protein</fullName>
    </submittedName>
</protein>
<reference evidence="1 2" key="1">
    <citation type="submission" date="2015-01" db="EMBL/GenBank/DDBJ databases">
        <title>Genome sequence of Jeotgalibacillus alimentarius.</title>
        <authorList>
            <person name="Goh K.M."/>
            <person name="Chan K.-G."/>
            <person name="Yaakop A.S."/>
            <person name="Ee R."/>
            <person name="Gan H.M."/>
            <person name="Chan C.S."/>
        </authorList>
    </citation>
    <scope>NUCLEOTIDE SEQUENCE [LARGE SCALE GENOMIC DNA]</scope>
    <source>
        <strain evidence="1 2">YKJ-13</strain>
    </source>
</reference>
<evidence type="ECO:0000313" key="1">
    <source>
        <dbReference type="EMBL" id="KIL50764.1"/>
    </source>
</evidence>
<name>A0A0C2S9V4_9BACL</name>
<dbReference type="Proteomes" id="UP000031950">
    <property type="component" value="Unassembled WGS sequence"/>
</dbReference>
<dbReference type="AlphaFoldDB" id="A0A0C2S9V4"/>
<dbReference type="EMBL" id="JXRQ01000016">
    <property type="protein sequence ID" value="KIL50764.1"/>
    <property type="molecule type" value="Genomic_DNA"/>
</dbReference>
<accession>A0A0C2S9V4</accession>
<sequence>MICILKKLTTDNLQPAEAFSRFFVCLKSKMEMINRKGSDANV</sequence>
<gene>
    <name evidence="1" type="ORF">KP77_13840</name>
</gene>
<proteinExistence type="predicted"/>
<comment type="caution">
    <text evidence="1">The sequence shown here is derived from an EMBL/GenBank/DDBJ whole genome shotgun (WGS) entry which is preliminary data.</text>
</comment>
<keyword evidence="2" id="KW-1185">Reference proteome</keyword>
<dbReference type="STRING" id="135826.KP77_13840"/>
<evidence type="ECO:0000313" key="2">
    <source>
        <dbReference type="Proteomes" id="UP000031950"/>
    </source>
</evidence>